<dbReference type="OrthoDB" id="834556at2"/>
<proteinExistence type="predicted"/>
<accession>A0A1H9MQ03</accession>
<dbReference type="GO" id="GO:0016829">
    <property type="term" value="F:lyase activity"/>
    <property type="evidence" value="ECO:0007669"/>
    <property type="project" value="InterPro"/>
</dbReference>
<dbReference type="Pfam" id="PF06314">
    <property type="entry name" value="ADC"/>
    <property type="match status" value="1"/>
</dbReference>
<organism evidence="1 2">
    <name type="scientific">Lentzea albida</name>
    <dbReference type="NCBI Taxonomy" id="65499"/>
    <lineage>
        <taxon>Bacteria</taxon>
        <taxon>Bacillati</taxon>
        <taxon>Actinomycetota</taxon>
        <taxon>Actinomycetes</taxon>
        <taxon>Pseudonocardiales</taxon>
        <taxon>Pseudonocardiaceae</taxon>
        <taxon>Lentzea</taxon>
    </lineage>
</organism>
<protein>
    <submittedName>
        <fullName evidence="1">Acetoacetate decarboxylase (ADC)</fullName>
    </submittedName>
</protein>
<dbReference type="RefSeq" id="WP_089917982.1">
    <property type="nucleotide sequence ID" value="NZ_FOFV01000007.1"/>
</dbReference>
<dbReference type="SUPFAM" id="SSF160104">
    <property type="entry name" value="Acetoacetate decarboxylase-like"/>
    <property type="match status" value="1"/>
</dbReference>
<sequence>MPADFPPEPWDLRGRGWLTVWTAPRSAVPPPPPGVTPLTLFGKVVVVSAFVDYTPPGLLSYHELMTAVLVRQGLRPGLTITDIWVDDETSKRGARAMWGIPKEMADFTFTANPNLTAAINGIAGADENPRNAPGLPALLTTSVWQSLGDKAHRTKLRTSARVRPTRLRWRTTPDGALGWLAKARPRLHLAVTNLRMRFGSS</sequence>
<evidence type="ECO:0000313" key="1">
    <source>
        <dbReference type="EMBL" id="SER25223.1"/>
    </source>
</evidence>
<dbReference type="InterPro" id="IPR023375">
    <property type="entry name" value="ADC_dom_sf"/>
</dbReference>
<gene>
    <name evidence="1" type="ORF">SAMN04488000_107131</name>
</gene>
<reference evidence="2" key="1">
    <citation type="submission" date="2016-10" db="EMBL/GenBank/DDBJ databases">
        <authorList>
            <person name="Varghese N."/>
            <person name="Submissions S."/>
        </authorList>
    </citation>
    <scope>NUCLEOTIDE SEQUENCE [LARGE SCALE GENOMIC DNA]</scope>
    <source>
        <strain evidence="2">DSM 44437</strain>
    </source>
</reference>
<dbReference type="STRING" id="65499.SAMN04488000_107131"/>
<evidence type="ECO:0000313" key="2">
    <source>
        <dbReference type="Proteomes" id="UP000199503"/>
    </source>
</evidence>
<dbReference type="EMBL" id="FOFV01000007">
    <property type="protein sequence ID" value="SER25223.1"/>
    <property type="molecule type" value="Genomic_DNA"/>
</dbReference>
<dbReference type="Proteomes" id="UP000199503">
    <property type="component" value="Unassembled WGS sequence"/>
</dbReference>
<name>A0A1H9MQ03_9PSEU</name>
<dbReference type="InterPro" id="IPR010451">
    <property type="entry name" value="Acetoacetate_decarboxylase"/>
</dbReference>
<dbReference type="AlphaFoldDB" id="A0A1H9MQ03"/>
<dbReference type="Gene3D" id="2.40.400.10">
    <property type="entry name" value="Acetoacetate decarboxylase-like"/>
    <property type="match status" value="1"/>
</dbReference>
<keyword evidence="2" id="KW-1185">Reference proteome</keyword>